<organism evidence="1 2">
    <name type="scientific">Solirubrobacter ginsenosidimutans</name>
    <dbReference type="NCBI Taxonomy" id="490573"/>
    <lineage>
        <taxon>Bacteria</taxon>
        <taxon>Bacillati</taxon>
        <taxon>Actinomycetota</taxon>
        <taxon>Thermoleophilia</taxon>
        <taxon>Solirubrobacterales</taxon>
        <taxon>Solirubrobacteraceae</taxon>
        <taxon>Solirubrobacter</taxon>
    </lineage>
</organism>
<dbReference type="Proteomes" id="UP001149140">
    <property type="component" value="Unassembled WGS sequence"/>
</dbReference>
<dbReference type="EMBL" id="JAPDOD010000045">
    <property type="protein sequence ID" value="MDA0165310.1"/>
    <property type="molecule type" value="Genomic_DNA"/>
</dbReference>
<dbReference type="RefSeq" id="WP_270044566.1">
    <property type="nucleotide sequence ID" value="NZ_JAPDOD010000045.1"/>
</dbReference>
<dbReference type="AlphaFoldDB" id="A0A9X3MYV2"/>
<evidence type="ECO:0000313" key="1">
    <source>
        <dbReference type="EMBL" id="MDA0165310.1"/>
    </source>
</evidence>
<evidence type="ECO:0000313" key="2">
    <source>
        <dbReference type="Proteomes" id="UP001149140"/>
    </source>
</evidence>
<comment type="caution">
    <text evidence="1">The sequence shown here is derived from an EMBL/GenBank/DDBJ whole genome shotgun (WGS) entry which is preliminary data.</text>
</comment>
<name>A0A9X3MYV2_9ACTN</name>
<keyword evidence="2" id="KW-1185">Reference proteome</keyword>
<proteinExistence type="predicted"/>
<sequence length="110" mass="13040">MGTRKLYLVFSKPPDRVSDDEYQRWYDVHARENIQSPGFVSARRFAITPSRGDDAPLSHLALYEYEDEQQVWRDDLDRRIGLGMIQLPEWFREITFQSWDCSALSDRIDP</sequence>
<accession>A0A9X3MYV2</accession>
<reference evidence="1" key="1">
    <citation type="submission" date="2022-10" db="EMBL/GenBank/DDBJ databases">
        <title>The WGS of Solirubrobacter ginsenosidimutans DSM 21036.</title>
        <authorList>
            <person name="Jiang Z."/>
        </authorList>
    </citation>
    <scope>NUCLEOTIDE SEQUENCE</scope>
    <source>
        <strain evidence="1">DSM 21036</strain>
    </source>
</reference>
<dbReference type="InterPro" id="IPR011008">
    <property type="entry name" value="Dimeric_a/b-barrel"/>
</dbReference>
<gene>
    <name evidence="1" type="ORF">OM076_33890</name>
</gene>
<dbReference type="SUPFAM" id="SSF54909">
    <property type="entry name" value="Dimeric alpha+beta barrel"/>
    <property type="match status" value="1"/>
</dbReference>
<protein>
    <submittedName>
        <fullName evidence="1">Uncharacterized protein</fullName>
    </submittedName>
</protein>